<dbReference type="EMBL" id="BIFS01000002">
    <property type="protein sequence ID" value="GCE24170.1"/>
    <property type="molecule type" value="Genomic_DNA"/>
</dbReference>
<proteinExistence type="predicted"/>
<keyword evidence="2" id="KW-1185">Reference proteome</keyword>
<accession>A0A402AYH4</accession>
<name>A0A402AYH4_9CHLR</name>
<evidence type="ECO:0000313" key="1">
    <source>
        <dbReference type="EMBL" id="GCE24170.1"/>
    </source>
</evidence>
<evidence type="ECO:0000313" key="2">
    <source>
        <dbReference type="Proteomes" id="UP000287188"/>
    </source>
</evidence>
<organism evidence="1 2">
    <name type="scientific">Dictyobacter kobayashii</name>
    <dbReference type="NCBI Taxonomy" id="2014872"/>
    <lineage>
        <taxon>Bacteria</taxon>
        <taxon>Bacillati</taxon>
        <taxon>Chloroflexota</taxon>
        <taxon>Ktedonobacteria</taxon>
        <taxon>Ktedonobacterales</taxon>
        <taxon>Dictyobacteraceae</taxon>
        <taxon>Dictyobacter</taxon>
    </lineage>
</organism>
<protein>
    <submittedName>
        <fullName evidence="1">Uncharacterized protein</fullName>
    </submittedName>
</protein>
<gene>
    <name evidence="1" type="ORF">KDK_79700</name>
</gene>
<comment type="caution">
    <text evidence="1">The sequence shown here is derived from an EMBL/GenBank/DDBJ whole genome shotgun (WGS) entry which is preliminary data.</text>
</comment>
<dbReference type="AlphaFoldDB" id="A0A402AYH4"/>
<dbReference type="RefSeq" id="WP_126557432.1">
    <property type="nucleotide sequence ID" value="NZ_BIFS01000002.1"/>
</dbReference>
<reference evidence="2" key="1">
    <citation type="submission" date="2018-12" db="EMBL/GenBank/DDBJ databases">
        <title>Tengunoibacter tsumagoiensis gen. nov., sp. nov., Dictyobacter kobayashii sp. nov., D. alpinus sp. nov., and D. joshuensis sp. nov. and description of Dictyobacteraceae fam. nov. within the order Ktedonobacterales isolated from Tengu-no-mugimeshi.</title>
        <authorList>
            <person name="Wang C.M."/>
            <person name="Zheng Y."/>
            <person name="Sakai Y."/>
            <person name="Toyoda A."/>
            <person name="Minakuchi Y."/>
            <person name="Abe K."/>
            <person name="Yokota A."/>
            <person name="Yabe S."/>
        </authorList>
    </citation>
    <scope>NUCLEOTIDE SEQUENCE [LARGE SCALE GENOMIC DNA]</scope>
    <source>
        <strain evidence="2">Uno11</strain>
    </source>
</reference>
<dbReference type="Proteomes" id="UP000287188">
    <property type="component" value="Unassembled WGS sequence"/>
</dbReference>
<sequence>MRSLWTSRELLIQQQAQLGLREYDSRQPACHYNLHIQPACGGLDYHNYHIRYLGIKEDKHVWSVVDAPSGQEKSHRVYAFSKEQLIREVIDAASSLLVTDMTNDVGDPSLWTRLAESLALALLDLYQHELEKSSARR</sequence>